<feature type="transmembrane region" description="Helical" evidence="1">
    <location>
        <begin position="32"/>
        <end position="52"/>
    </location>
</feature>
<accession>A0A9W6SRR2</accession>
<name>A0A9W6SRR2_9ACTN</name>
<dbReference type="AlphaFoldDB" id="A0A9W6SRR2"/>
<dbReference type="Proteomes" id="UP001165079">
    <property type="component" value="Unassembled WGS sequence"/>
</dbReference>
<keyword evidence="1" id="KW-0472">Membrane</keyword>
<comment type="caution">
    <text evidence="2">The sequence shown here is derived from an EMBL/GenBank/DDBJ whole genome shotgun (WGS) entry which is preliminary data.</text>
</comment>
<keyword evidence="3" id="KW-1185">Reference proteome</keyword>
<feature type="transmembrane region" description="Helical" evidence="1">
    <location>
        <begin position="6"/>
        <end position="23"/>
    </location>
</feature>
<keyword evidence="1" id="KW-0812">Transmembrane</keyword>
<sequence>MLTGIIAAAAGLAFLGFIVTMQVRRKRVTPKALIILPVVFTGLSVGLDRSWLAELGSGMAVLLLVTGSLAAIGLAVARAATIRLEQGPKGPMQKGNWLTAVLWLATFAVRIATMLIGMRYGVAQGPGEAFFFVALTFAAQNAIIAKRAGLIGRGERRPALAG</sequence>
<dbReference type="EMBL" id="BSTX01000003">
    <property type="protein sequence ID" value="GLZ79541.1"/>
    <property type="molecule type" value="Genomic_DNA"/>
</dbReference>
<organism evidence="2 3">
    <name type="scientific">Actinorhabdospora filicis</name>
    <dbReference type="NCBI Taxonomy" id="1785913"/>
    <lineage>
        <taxon>Bacteria</taxon>
        <taxon>Bacillati</taxon>
        <taxon>Actinomycetota</taxon>
        <taxon>Actinomycetes</taxon>
        <taxon>Micromonosporales</taxon>
        <taxon>Micromonosporaceae</taxon>
        <taxon>Actinorhabdospora</taxon>
    </lineage>
</organism>
<gene>
    <name evidence="2" type="ORF">Afil01_43480</name>
</gene>
<feature type="transmembrane region" description="Helical" evidence="1">
    <location>
        <begin position="129"/>
        <end position="148"/>
    </location>
</feature>
<reference evidence="2" key="1">
    <citation type="submission" date="2023-03" db="EMBL/GenBank/DDBJ databases">
        <title>Actinorhabdospora filicis NBRC 111898.</title>
        <authorList>
            <person name="Ichikawa N."/>
            <person name="Sato H."/>
            <person name="Tonouchi N."/>
        </authorList>
    </citation>
    <scope>NUCLEOTIDE SEQUENCE</scope>
    <source>
        <strain evidence="2">NBRC 111898</strain>
    </source>
</reference>
<keyword evidence="1" id="KW-1133">Transmembrane helix</keyword>
<feature type="transmembrane region" description="Helical" evidence="1">
    <location>
        <begin position="97"/>
        <end position="117"/>
    </location>
</feature>
<evidence type="ECO:0000313" key="2">
    <source>
        <dbReference type="EMBL" id="GLZ79541.1"/>
    </source>
</evidence>
<protein>
    <recommendedName>
        <fullName evidence="4">DUF1453 domain-containing protein</fullName>
    </recommendedName>
</protein>
<feature type="transmembrane region" description="Helical" evidence="1">
    <location>
        <begin position="58"/>
        <end position="77"/>
    </location>
</feature>
<evidence type="ECO:0000313" key="3">
    <source>
        <dbReference type="Proteomes" id="UP001165079"/>
    </source>
</evidence>
<dbReference type="RefSeq" id="WP_285664693.1">
    <property type="nucleotide sequence ID" value="NZ_BSTX01000003.1"/>
</dbReference>
<evidence type="ECO:0000256" key="1">
    <source>
        <dbReference type="SAM" id="Phobius"/>
    </source>
</evidence>
<evidence type="ECO:0008006" key="4">
    <source>
        <dbReference type="Google" id="ProtNLM"/>
    </source>
</evidence>
<proteinExistence type="predicted"/>